<name>A0A848H893_9BURK</name>
<gene>
    <name evidence="3" type="ORF">HHL11_25895</name>
</gene>
<dbReference type="AlphaFoldDB" id="A0A848H893"/>
<sequence>MKPKFAKLLCTALLAAALPVWAAVSRDDAAAIAQQQTGGRVLAVERMDAGGRPAWRVKVVTPNGEVRVIVIDAATGRPM</sequence>
<dbReference type="Proteomes" id="UP000541185">
    <property type="component" value="Unassembled WGS sequence"/>
</dbReference>
<protein>
    <submittedName>
        <fullName evidence="3">PepSY domain-containing protein</fullName>
    </submittedName>
</protein>
<feature type="chain" id="PRO_5032934894" evidence="1">
    <location>
        <begin position="23"/>
        <end position="79"/>
    </location>
</feature>
<keyword evidence="4" id="KW-1185">Reference proteome</keyword>
<evidence type="ECO:0000313" key="4">
    <source>
        <dbReference type="Proteomes" id="UP000541185"/>
    </source>
</evidence>
<feature type="signal peptide" evidence="1">
    <location>
        <begin position="1"/>
        <end position="22"/>
    </location>
</feature>
<dbReference type="Pfam" id="PF03413">
    <property type="entry name" value="PepSY"/>
    <property type="match status" value="1"/>
</dbReference>
<organism evidence="3 4">
    <name type="scientific">Ramlibacter agri</name>
    <dbReference type="NCBI Taxonomy" id="2728837"/>
    <lineage>
        <taxon>Bacteria</taxon>
        <taxon>Pseudomonadati</taxon>
        <taxon>Pseudomonadota</taxon>
        <taxon>Betaproteobacteria</taxon>
        <taxon>Burkholderiales</taxon>
        <taxon>Comamonadaceae</taxon>
        <taxon>Ramlibacter</taxon>
    </lineage>
</organism>
<evidence type="ECO:0000259" key="2">
    <source>
        <dbReference type="Pfam" id="PF03413"/>
    </source>
</evidence>
<dbReference type="EMBL" id="JABBFX010000003">
    <property type="protein sequence ID" value="NML47206.1"/>
    <property type="molecule type" value="Genomic_DNA"/>
</dbReference>
<keyword evidence="1" id="KW-0732">Signal</keyword>
<proteinExistence type="predicted"/>
<dbReference type="InterPro" id="IPR025711">
    <property type="entry name" value="PepSY"/>
</dbReference>
<evidence type="ECO:0000256" key="1">
    <source>
        <dbReference type="SAM" id="SignalP"/>
    </source>
</evidence>
<dbReference type="Gene3D" id="3.10.450.40">
    <property type="match status" value="1"/>
</dbReference>
<feature type="domain" description="PepSY" evidence="2">
    <location>
        <begin position="24"/>
        <end position="77"/>
    </location>
</feature>
<accession>A0A848H893</accession>
<reference evidence="3 4" key="1">
    <citation type="submission" date="2020-04" db="EMBL/GenBank/DDBJ databases">
        <title>Ramlibacter sp. G-1-2-2 isolated from soil.</title>
        <authorList>
            <person name="Dahal R.H."/>
        </authorList>
    </citation>
    <scope>NUCLEOTIDE SEQUENCE [LARGE SCALE GENOMIC DNA]</scope>
    <source>
        <strain evidence="3 4">G-1-2-2</strain>
    </source>
</reference>
<evidence type="ECO:0000313" key="3">
    <source>
        <dbReference type="EMBL" id="NML47206.1"/>
    </source>
</evidence>
<comment type="caution">
    <text evidence="3">The sequence shown here is derived from an EMBL/GenBank/DDBJ whole genome shotgun (WGS) entry which is preliminary data.</text>
</comment>